<protein>
    <submittedName>
        <fullName evidence="4">IscS subfamily cysteine desulfurase</fullName>
    </submittedName>
</protein>
<keyword evidence="2" id="KW-0663">Pyridoxal phosphate</keyword>
<dbReference type="InterPro" id="IPR016454">
    <property type="entry name" value="Cysteine_dSase"/>
</dbReference>
<reference evidence="4 5" key="1">
    <citation type="submission" date="2023-06" db="EMBL/GenBank/DDBJ databases">
        <title>Five Gram-positive bacteria isolated from mangrove sediments in Shenzhen, Guangdong, China.</title>
        <authorList>
            <person name="Yu S."/>
            <person name="Zheng W."/>
            <person name="Huang Y."/>
        </authorList>
    </citation>
    <scope>NUCLEOTIDE SEQUENCE [LARGE SCALE GENOMIC DNA]</scope>
    <source>
        <strain evidence="4 5">SaN35-3</strain>
    </source>
</reference>
<evidence type="ECO:0000256" key="2">
    <source>
        <dbReference type="ARBA" id="ARBA00022898"/>
    </source>
</evidence>
<dbReference type="NCBIfam" id="NF002806">
    <property type="entry name" value="PRK02948.1"/>
    <property type="match status" value="1"/>
</dbReference>
<organism evidence="4 5">
    <name type="scientific">Bacillus carboniphilus</name>
    <dbReference type="NCBI Taxonomy" id="86663"/>
    <lineage>
        <taxon>Bacteria</taxon>
        <taxon>Bacillati</taxon>
        <taxon>Bacillota</taxon>
        <taxon>Bacilli</taxon>
        <taxon>Bacillales</taxon>
        <taxon>Bacillaceae</taxon>
        <taxon>Bacillus</taxon>
    </lineage>
</organism>
<dbReference type="Proteomes" id="UP001197974">
    <property type="component" value="Chromosome"/>
</dbReference>
<dbReference type="Gene3D" id="1.10.260.50">
    <property type="match status" value="1"/>
</dbReference>
<dbReference type="InterPro" id="IPR015424">
    <property type="entry name" value="PyrdxlP-dep_Trfase"/>
</dbReference>
<dbReference type="InterPro" id="IPR000192">
    <property type="entry name" value="Aminotrans_V_dom"/>
</dbReference>
<dbReference type="RefSeq" id="WP_306020613.1">
    <property type="nucleotide sequence ID" value="NZ_CP129013.1"/>
</dbReference>
<sequence>MKTGIAQYKIWRFEKQLLYDIKELPMIYLDYASTTPISEKALQVYTKVAQNYFANPSSLHDEGSKVNDLLETCRQKLSSFIGGVKEGIIFTSGGTEGNRLAIDILLETNSKKKHIITSELEHSSISNYMKKLIEQGYEVTFVSPKSNGTIKIEDINKKIRPDTALISIQHANSEIGAIQSIKSISSLAREHAIFFHCDCVQSLGKIPLNVEDIGADAYTFSSHKVYGPKGCGAIYLDPTKHWIRPVLSTTHENGFRAGTVDVPSITAFVTALSELLPMYEKNQKQHLSYRETLKKQLPPSVQVIESEHQLPHIIGMIVHGIEGQWSMLECNRKGIAISTGSACQVGLQKPSPVITSLGFNEQDAQQFIRVSFGIQTTEEDINKFSKSIEQIIEEFHQ</sequence>
<dbReference type="Gene3D" id="3.40.640.10">
    <property type="entry name" value="Type I PLP-dependent aspartate aminotransferase-like (Major domain)"/>
    <property type="match status" value="1"/>
</dbReference>
<dbReference type="PIRSF" id="PIRSF005572">
    <property type="entry name" value="NifS"/>
    <property type="match status" value="1"/>
</dbReference>
<evidence type="ECO:0000313" key="5">
    <source>
        <dbReference type="Proteomes" id="UP001197974"/>
    </source>
</evidence>
<evidence type="ECO:0000259" key="3">
    <source>
        <dbReference type="Pfam" id="PF00266"/>
    </source>
</evidence>
<dbReference type="Pfam" id="PF00266">
    <property type="entry name" value="Aminotran_5"/>
    <property type="match status" value="1"/>
</dbReference>
<feature type="domain" description="Aminotransferase class V" evidence="3">
    <location>
        <begin position="27"/>
        <end position="384"/>
    </location>
</feature>
<accession>A0ABY9JZU5</accession>
<dbReference type="EMBL" id="CP129013">
    <property type="protein sequence ID" value="WLR44072.1"/>
    <property type="molecule type" value="Genomic_DNA"/>
</dbReference>
<keyword evidence="5" id="KW-1185">Reference proteome</keyword>
<dbReference type="PANTHER" id="PTHR11601">
    <property type="entry name" value="CYSTEINE DESULFURYLASE FAMILY MEMBER"/>
    <property type="match status" value="1"/>
</dbReference>
<gene>
    <name evidence="4" type="ORF">LC087_08245</name>
</gene>
<dbReference type="InterPro" id="IPR015421">
    <property type="entry name" value="PyrdxlP-dep_Trfase_major"/>
</dbReference>
<dbReference type="InterPro" id="IPR015422">
    <property type="entry name" value="PyrdxlP-dep_Trfase_small"/>
</dbReference>
<evidence type="ECO:0000256" key="1">
    <source>
        <dbReference type="ARBA" id="ARBA00001933"/>
    </source>
</evidence>
<name>A0ABY9JZU5_9BACI</name>
<proteinExistence type="predicted"/>
<comment type="cofactor">
    <cofactor evidence="1">
        <name>pyridoxal 5'-phosphate</name>
        <dbReference type="ChEBI" id="CHEBI:597326"/>
    </cofactor>
</comment>
<dbReference type="Gene3D" id="3.90.1150.10">
    <property type="entry name" value="Aspartate Aminotransferase, domain 1"/>
    <property type="match status" value="1"/>
</dbReference>
<dbReference type="SUPFAM" id="SSF53383">
    <property type="entry name" value="PLP-dependent transferases"/>
    <property type="match status" value="1"/>
</dbReference>
<dbReference type="PANTHER" id="PTHR11601:SF36">
    <property type="entry name" value="CYSTEINE DESULFURASE NIFS-RELATED"/>
    <property type="match status" value="1"/>
</dbReference>
<evidence type="ECO:0000313" key="4">
    <source>
        <dbReference type="EMBL" id="WLR44072.1"/>
    </source>
</evidence>